<name>A0A0M0K0S2_9EUKA</name>
<dbReference type="Gene3D" id="3.30.390.80">
    <property type="entry name" value="DNA repair protein Rad52/59/22"/>
    <property type="match status" value="1"/>
</dbReference>
<dbReference type="AlphaFoldDB" id="A0A0M0K0S2"/>
<reference evidence="5" key="1">
    <citation type="journal article" date="2015" name="PLoS Genet.">
        <title>Genome Sequence and Transcriptome Analyses of Chrysochromulina tobin: Metabolic Tools for Enhanced Algal Fitness in the Prominent Order Prymnesiales (Haptophyceae).</title>
        <authorList>
            <person name="Hovde B.T."/>
            <person name="Deodato C.R."/>
            <person name="Hunsperger H.M."/>
            <person name="Ryken S.A."/>
            <person name="Yost W."/>
            <person name="Jha R.K."/>
            <person name="Patterson J."/>
            <person name="Monnat R.J. Jr."/>
            <person name="Barlow S.B."/>
            <person name="Starkenburg S.R."/>
            <person name="Cattolico R.A."/>
        </authorList>
    </citation>
    <scope>NUCLEOTIDE SEQUENCE</scope>
    <source>
        <strain evidence="5">CCMP291</strain>
    </source>
</reference>
<dbReference type="SUPFAM" id="SSF54928">
    <property type="entry name" value="RNA-binding domain, RBD"/>
    <property type="match status" value="1"/>
</dbReference>
<dbReference type="SUPFAM" id="SSF54768">
    <property type="entry name" value="dsRNA-binding domain-like"/>
    <property type="match status" value="1"/>
</dbReference>
<accession>A0A0M0K0S2</accession>
<evidence type="ECO:0000256" key="2">
    <source>
        <dbReference type="ARBA" id="ARBA00022763"/>
    </source>
</evidence>
<evidence type="ECO:0000313" key="5">
    <source>
        <dbReference type="Proteomes" id="UP000037460"/>
    </source>
</evidence>
<organism evidence="4 5">
    <name type="scientific">Chrysochromulina tobinii</name>
    <dbReference type="NCBI Taxonomy" id="1460289"/>
    <lineage>
        <taxon>Eukaryota</taxon>
        <taxon>Haptista</taxon>
        <taxon>Haptophyta</taxon>
        <taxon>Prymnesiophyceae</taxon>
        <taxon>Prymnesiales</taxon>
        <taxon>Chrysochromulinaceae</taxon>
        <taxon>Chrysochromulina</taxon>
    </lineage>
</organism>
<dbReference type="InterPro" id="IPR035979">
    <property type="entry name" value="RBD_domain_sf"/>
</dbReference>
<dbReference type="PANTHER" id="PTHR31164:SF1">
    <property type="entry name" value="RAD52 MOTIF-CONTAINING PROTEIN 1"/>
    <property type="match status" value="1"/>
</dbReference>
<dbReference type="EMBL" id="JWZX01001880">
    <property type="protein sequence ID" value="KOO31968.1"/>
    <property type="molecule type" value="Genomic_DNA"/>
</dbReference>
<proteinExistence type="inferred from homology"/>
<dbReference type="Pfam" id="PF04098">
    <property type="entry name" value="Rad52_Rad22"/>
    <property type="match status" value="1"/>
</dbReference>
<dbReference type="InterPro" id="IPR041247">
    <property type="entry name" value="Rad52_fam"/>
</dbReference>
<dbReference type="GO" id="GO:0005730">
    <property type="term" value="C:nucleolus"/>
    <property type="evidence" value="ECO:0007669"/>
    <property type="project" value="TreeGrafter"/>
</dbReference>
<keyword evidence="5" id="KW-1185">Reference proteome</keyword>
<comment type="caution">
    <text evidence="4">The sequence shown here is derived from an EMBL/GenBank/DDBJ whole genome shotgun (WGS) entry which is preliminary data.</text>
</comment>
<dbReference type="GO" id="GO:0006302">
    <property type="term" value="P:double-strand break repair"/>
    <property type="evidence" value="ECO:0007669"/>
    <property type="project" value="UniProtKB-ARBA"/>
</dbReference>
<dbReference type="GO" id="GO:0006310">
    <property type="term" value="P:DNA recombination"/>
    <property type="evidence" value="ECO:0007669"/>
    <property type="project" value="UniProtKB-ARBA"/>
</dbReference>
<dbReference type="PANTHER" id="PTHR31164">
    <property type="entry name" value="RAD52 MOTIF-CONTAINING PROTEIN 1"/>
    <property type="match status" value="1"/>
</dbReference>
<dbReference type="OrthoDB" id="6287754at2759"/>
<dbReference type="CDD" id="cd00590">
    <property type="entry name" value="RRM_SF"/>
    <property type="match status" value="1"/>
</dbReference>
<dbReference type="Proteomes" id="UP000037460">
    <property type="component" value="Unassembled WGS sequence"/>
</dbReference>
<evidence type="ECO:0000313" key="4">
    <source>
        <dbReference type="EMBL" id="KOO31968.1"/>
    </source>
</evidence>
<sequence>MLQRVARRGADFVGCDFIYWKNRLISLSLSQGTFLGEEFPSDLSGRPPPYPRDQCERWDLSALPRGCATQHPRQRGLWVLPGALSPEACEAAAAAVDALTGQNGVQGEDGVLMYPPATQPLPLAPAPAAERVWAWYAYGHARHMVPLQPSRGVCEAFARGPLALLRSHNCTDARTWPELANVGGGGGDALRSLEAMPGEAMPAAFGGRPPLFIQLQSLERGAVIGAHVDEHDVGGRAIATTVIRGGVSEVRVGGVIFTLEVGDLYALCGAARDAVDHEVYASNAKPNRITVTIRYGSLSSRCSDGSTAGGADLTEHDPYPYPAAAATVKRRPAAGQFCVTLSGISPNTDPAKLERCLRECGGPLENLIVHESHFGESRALNATAQFFCEADCERCRSNCDGLLLSGRRIQVSRLNKSSGWSSNGAVLELGFAKAIELMNHFLGFNGWSSELLGFEIVANGSGTSAGTPAAVLAAAGYEARVRIRVPGSGVDLIGTGVGDTGSVVGLGSGAAGFEVAARRKKTAVSNAVKAALARLVLVLLPSGKWHRLPPHPLPCEQAYVKLYLQRS</sequence>
<dbReference type="InterPro" id="IPR042525">
    <property type="entry name" value="Rad52_Rad59_Rad22_sf"/>
</dbReference>
<dbReference type="InterPro" id="IPR040224">
    <property type="entry name" value="RDM1"/>
</dbReference>
<keyword evidence="2" id="KW-0227">DNA damage</keyword>
<keyword evidence="3" id="KW-0234">DNA repair</keyword>
<protein>
    <submittedName>
        <fullName evidence="4">Uncharacterized protein</fullName>
    </submittedName>
</protein>
<comment type="similarity">
    <text evidence="1">Belongs to the RAD52 family.</text>
</comment>
<evidence type="ECO:0000256" key="3">
    <source>
        <dbReference type="ARBA" id="ARBA00023204"/>
    </source>
</evidence>
<evidence type="ECO:0000256" key="1">
    <source>
        <dbReference type="ARBA" id="ARBA00006638"/>
    </source>
</evidence>
<gene>
    <name evidence="4" type="ORF">Ctob_009544</name>
</gene>
<dbReference type="GO" id="GO:0003676">
    <property type="term" value="F:nucleic acid binding"/>
    <property type="evidence" value="ECO:0007669"/>
    <property type="project" value="InterPro"/>
</dbReference>